<feature type="binding site" evidence="7 10">
    <location>
        <position position="121"/>
    </location>
    <ligand>
        <name>Mg(2+)</name>
        <dbReference type="ChEBI" id="CHEBI:18420"/>
    </ligand>
</feature>
<dbReference type="CDD" id="cd06557">
    <property type="entry name" value="KPHMT-like"/>
    <property type="match status" value="1"/>
</dbReference>
<dbReference type="InterPro" id="IPR015813">
    <property type="entry name" value="Pyrv/PenolPyrv_kinase-like_dom"/>
</dbReference>
<comment type="subcellular location">
    <subcellularLocation>
        <location evidence="7">Cytoplasm</location>
    </subcellularLocation>
</comment>
<dbReference type="InterPro" id="IPR003700">
    <property type="entry name" value="Pantoate_hydroxy_MeTrfase"/>
</dbReference>
<evidence type="ECO:0000256" key="3">
    <source>
        <dbReference type="ARBA" id="ARBA00011424"/>
    </source>
</evidence>
<reference evidence="11" key="2">
    <citation type="journal article" date="2021" name="PeerJ">
        <title>Extensive microbial diversity within the chicken gut microbiome revealed by metagenomics and culture.</title>
        <authorList>
            <person name="Gilroy R."/>
            <person name="Ravi A."/>
            <person name="Getino M."/>
            <person name="Pursley I."/>
            <person name="Horton D.L."/>
            <person name="Alikhan N.F."/>
            <person name="Baker D."/>
            <person name="Gharbi K."/>
            <person name="Hall N."/>
            <person name="Watson M."/>
            <person name="Adriaenssens E.M."/>
            <person name="Foster-Nyarko E."/>
            <person name="Jarju S."/>
            <person name="Secka A."/>
            <person name="Antonio M."/>
            <person name="Oren A."/>
            <person name="Chaudhuri R.R."/>
            <person name="La Ragione R."/>
            <person name="Hildebrand F."/>
            <person name="Pallen M.J."/>
        </authorList>
    </citation>
    <scope>NUCLEOTIDE SEQUENCE</scope>
    <source>
        <strain evidence="11">CHK154-7741</strain>
    </source>
</reference>
<keyword evidence="7" id="KW-0963">Cytoplasm</keyword>
<evidence type="ECO:0000256" key="2">
    <source>
        <dbReference type="ARBA" id="ARBA00008676"/>
    </source>
</evidence>
<dbReference type="EC" id="2.1.2.11" evidence="7"/>
<dbReference type="FunFam" id="3.20.20.60:FF:000003">
    <property type="entry name" value="3-methyl-2-oxobutanoate hydroxymethyltransferase"/>
    <property type="match status" value="1"/>
</dbReference>
<comment type="similarity">
    <text evidence="2 7">Belongs to the PanB family.</text>
</comment>
<comment type="pathway">
    <text evidence="1 7">Cofactor biosynthesis; (R)-pantothenate biosynthesis; (R)-pantoate from 3-methyl-2-oxobutanoate: step 1/2.</text>
</comment>
<keyword evidence="5 7" id="KW-0808">Transferase</keyword>
<feature type="binding site" evidence="7 9">
    <location>
        <position position="119"/>
    </location>
    <ligand>
        <name>3-methyl-2-oxobutanoate</name>
        <dbReference type="ChEBI" id="CHEBI:11851"/>
    </ligand>
</feature>
<dbReference type="AlphaFoldDB" id="A0A9D1SQY7"/>
<protein>
    <recommendedName>
        <fullName evidence="7">3-methyl-2-oxobutanoate hydroxymethyltransferase</fullName>
        <ecNumber evidence="7">2.1.2.11</ecNumber>
    </recommendedName>
    <alternativeName>
        <fullName evidence="7">Ketopantoate hydroxymethyltransferase</fullName>
        <shortName evidence="7">KPHMT</shortName>
    </alternativeName>
</protein>
<dbReference type="Pfam" id="PF02548">
    <property type="entry name" value="Pantoate_transf"/>
    <property type="match status" value="1"/>
</dbReference>
<dbReference type="Gene3D" id="3.20.20.60">
    <property type="entry name" value="Phosphoenolpyruvate-binding domains"/>
    <property type="match status" value="1"/>
</dbReference>
<dbReference type="InterPro" id="IPR040442">
    <property type="entry name" value="Pyrv_kinase-like_dom_sf"/>
</dbReference>
<evidence type="ECO:0000256" key="4">
    <source>
        <dbReference type="ARBA" id="ARBA00022655"/>
    </source>
</evidence>
<evidence type="ECO:0000256" key="10">
    <source>
        <dbReference type="PIRSR" id="PIRSR000388-3"/>
    </source>
</evidence>
<dbReference type="HAMAP" id="MF_00156">
    <property type="entry name" value="PanB"/>
    <property type="match status" value="1"/>
</dbReference>
<dbReference type="EMBL" id="DVOD01000037">
    <property type="protein sequence ID" value="HIU92528.1"/>
    <property type="molecule type" value="Genomic_DNA"/>
</dbReference>
<organism evidence="11 12">
    <name type="scientific">Candidatus Limenecus avicola</name>
    <dbReference type="NCBI Taxonomy" id="2840847"/>
    <lineage>
        <taxon>Bacteria</taxon>
        <taxon>Bacillati</taxon>
        <taxon>Bacillota</taxon>
        <taxon>Clostridia</taxon>
        <taxon>Eubacteriales</taxon>
        <taxon>Clostridiaceae</taxon>
        <taxon>Clostridiaceae incertae sedis</taxon>
        <taxon>Candidatus Limenecus</taxon>
    </lineage>
</organism>
<sequence length="292" mass="32149">MSVETKLKDVTVNTFFKKKENNEKITMLTAYDCFTAKYFDNAGVDAILVGDSVGMVVLGYESTQHVTMTDMKVFTAAVARGAKRCMIIADMPFMSYHTSVEEAVKNAGELVRAGAYAVKLEGATDYILTVVKRCVESGIPVMGHLGFTPQYLNVLGGYKVQGKSAENTRFILNQARKLQETGAFSVVLEMVPEESAALISKNLKIATIGIGAGRYTDGQVLVADDILGKFSDFKPKFARRYADLKSVIENAAMGYISDVTTGEFPDESEIFHLSKEEQDALKEIEDNEYNRC</sequence>
<name>A0A9D1SQY7_9CLOT</name>
<comment type="cofactor">
    <cofactor evidence="7 10">
        <name>Mg(2+)</name>
        <dbReference type="ChEBI" id="CHEBI:18420"/>
    </cofactor>
    <text evidence="7 10">Binds 1 Mg(2+) ion per subunit.</text>
</comment>
<reference evidence="11" key="1">
    <citation type="submission" date="2020-10" db="EMBL/GenBank/DDBJ databases">
        <authorList>
            <person name="Gilroy R."/>
        </authorList>
    </citation>
    <scope>NUCLEOTIDE SEQUENCE</scope>
    <source>
        <strain evidence="11">CHK154-7741</strain>
    </source>
</reference>
<proteinExistence type="inferred from homology"/>
<evidence type="ECO:0000313" key="12">
    <source>
        <dbReference type="Proteomes" id="UP000886748"/>
    </source>
</evidence>
<dbReference type="NCBIfam" id="NF001452">
    <property type="entry name" value="PRK00311.1"/>
    <property type="match status" value="1"/>
</dbReference>
<dbReference type="NCBIfam" id="TIGR00222">
    <property type="entry name" value="panB"/>
    <property type="match status" value="1"/>
</dbReference>
<dbReference type="PIRSF" id="PIRSF000388">
    <property type="entry name" value="Pantoate_hydroxy_MeTrfase"/>
    <property type="match status" value="1"/>
</dbReference>
<accession>A0A9D1SQY7</accession>
<evidence type="ECO:0000256" key="8">
    <source>
        <dbReference type="PIRSR" id="PIRSR000388-1"/>
    </source>
</evidence>
<keyword evidence="4 7" id="KW-0566">Pantothenate biosynthesis</keyword>
<dbReference type="GO" id="GO:0003864">
    <property type="term" value="F:3-methyl-2-oxobutanoate hydroxymethyltransferase activity"/>
    <property type="evidence" value="ECO:0007669"/>
    <property type="project" value="UniProtKB-UniRule"/>
</dbReference>
<comment type="subunit">
    <text evidence="3 7">Homodecamer; pentamer of dimers.</text>
</comment>
<feature type="binding site" evidence="7 10">
    <location>
        <position position="51"/>
    </location>
    <ligand>
        <name>Mg(2+)</name>
        <dbReference type="ChEBI" id="CHEBI:18420"/>
    </ligand>
</feature>
<dbReference type="PANTHER" id="PTHR20881">
    <property type="entry name" value="3-METHYL-2-OXOBUTANOATE HYDROXYMETHYLTRANSFERASE"/>
    <property type="match status" value="1"/>
</dbReference>
<evidence type="ECO:0000256" key="9">
    <source>
        <dbReference type="PIRSR" id="PIRSR000388-2"/>
    </source>
</evidence>
<feature type="binding site" evidence="7 10">
    <location>
        <position position="90"/>
    </location>
    <ligand>
        <name>Mg(2+)</name>
        <dbReference type="ChEBI" id="CHEBI:18420"/>
    </ligand>
</feature>
<comment type="caution">
    <text evidence="11">The sequence shown here is derived from an EMBL/GenBank/DDBJ whole genome shotgun (WGS) entry which is preliminary data.</text>
</comment>
<dbReference type="GO" id="GO:0015940">
    <property type="term" value="P:pantothenate biosynthetic process"/>
    <property type="evidence" value="ECO:0007669"/>
    <property type="project" value="UniProtKB-UniRule"/>
</dbReference>
<evidence type="ECO:0000313" key="11">
    <source>
        <dbReference type="EMBL" id="HIU92528.1"/>
    </source>
</evidence>
<evidence type="ECO:0000256" key="5">
    <source>
        <dbReference type="ARBA" id="ARBA00022679"/>
    </source>
</evidence>
<evidence type="ECO:0000256" key="1">
    <source>
        <dbReference type="ARBA" id="ARBA00005033"/>
    </source>
</evidence>
<evidence type="ECO:0000256" key="7">
    <source>
        <dbReference type="HAMAP-Rule" id="MF_00156"/>
    </source>
</evidence>
<dbReference type="Proteomes" id="UP000886748">
    <property type="component" value="Unassembled WGS sequence"/>
</dbReference>
<feature type="active site" description="Proton acceptor" evidence="7 8">
    <location>
        <position position="189"/>
    </location>
</feature>
<evidence type="ECO:0000256" key="6">
    <source>
        <dbReference type="ARBA" id="ARBA00056497"/>
    </source>
</evidence>
<comment type="catalytic activity">
    <reaction evidence="7">
        <text>(6R)-5,10-methylene-5,6,7,8-tetrahydrofolate + 3-methyl-2-oxobutanoate + H2O = 2-dehydropantoate + (6S)-5,6,7,8-tetrahydrofolate</text>
        <dbReference type="Rhea" id="RHEA:11824"/>
        <dbReference type="ChEBI" id="CHEBI:11561"/>
        <dbReference type="ChEBI" id="CHEBI:11851"/>
        <dbReference type="ChEBI" id="CHEBI:15377"/>
        <dbReference type="ChEBI" id="CHEBI:15636"/>
        <dbReference type="ChEBI" id="CHEBI:57453"/>
        <dbReference type="EC" id="2.1.2.11"/>
    </reaction>
</comment>
<keyword evidence="7 10" id="KW-0460">Magnesium</keyword>
<dbReference type="SUPFAM" id="SSF51621">
    <property type="entry name" value="Phosphoenolpyruvate/pyruvate domain"/>
    <property type="match status" value="1"/>
</dbReference>
<comment type="function">
    <text evidence="6 7">Catalyzes the reversible reaction in which hydroxymethyl group from 5,10-methylenetetrahydrofolate is transferred onto alpha-ketoisovalerate to form ketopantoate.</text>
</comment>
<feature type="binding site" evidence="7 9">
    <location>
        <position position="90"/>
    </location>
    <ligand>
        <name>3-methyl-2-oxobutanoate</name>
        <dbReference type="ChEBI" id="CHEBI:11851"/>
    </ligand>
</feature>
<feature type="binding site" evidence="7 9">
    <location>
        <begin position="51"/>
        <end position="52"/>
    </location>
    <ligand>
        <name>3-methyl-2-oxobutanoate</name>
        <dbReference type="ChEBI" id="CHEBI:11851"/>
    </ligand>
</feature>
<keyword evidence="7 10" id="KW-0479">Metal-binding</keyword>
<dbReference type="PANTHER" id="PTHR20881:SF0">
    <property type="entry name" value="3-METHYL-2-OXOBUTANOATE HYDROXYMETHYLTRANSFERASE"/>
    <property type="match status" value="1"/>
</dbReference>
<dbReference type="GO" id="GO:0000287">
    <property type="term" value="F:magnesium ion binding"/>
    <property type="evidence" value="ECO:0007669"/>
    <property type="project" value="TreeGrafter"/>
</dbReference>
<dbReference type="GO" id="GO:0005737">
    <property type="term" value="C:cytoplasm"/>
    <property type="evidence" value="ECO:0007669"/>
    <property type="project" value="UniProtKB-SubCell"/>
</dbReference>
<gene>
    <name evidence="7 11" type="primary">panB</name>
    <name evidence="11" type="ORF">IAD26_05275</name>
</gene>